<evidence type="ECO:0000313" key="3">
    <source>
        <dbReference type="EMBL" id="CAD2214189.1"/>
    </source>
</evidence>
<dbReference type="GO" id="GO:0097730">
    <property type="term" value="C:non-motile cilium"/>
    <property type="evidence" value="ECO:0007669"/>
    <property type="project" value="TreeGrafter"/>
</dbReference>
<evidence type="ECO:0000256" key="2">
    <source>
        <dbReference type="ARBA" id="ARBA00022737"/>
    </source>
</evidence>
<dbReference type="PANTHER" id="PTHR12764">
    <property type="entry name" value="WD REPEAT DOMAIN-RELATED"/>
    <property type="match status" value="1"/>
</dbReference>
<dbReference type="Proteomes" id="UP000515908">
    <property type="component" value="Chromosome 03"/>
</dbReference>
<organism evidence="3 4">
    <name type="scientific">Angomonas deanei</name>
    <dbReference type="NCBI Taxonomy" id="59799"/>
    <lineage>
        <taxon>Eukaryota</taxon>
        <taxon>Discoba</taxon>
        <taxon>Euglenozoa</taxon>
        <taxon>Kinetoplastea</taxon>
        <taxon>Metakinetoplastina</taxon>
        <taxon>Trypanosomatida</taxon>
        <taxon>Trypanosomatidae</taxon>
        <taxon>Strigomonadinae</taxon>
        <taxon>Angomonas</taxon>
    </lineage>
</organism>
<dbReference type="InterPro" id="IPR039857">
    <property type="entry name" value="Ift122/121"/>
</dbReference>
<protein>
    <submittedName>
        <fullName evidence="3">Uncharacterized protein</fullName>
    </submittedName>
</protein>
<proteinExistence type="predicted"/>
<dbReference type="GO" id="GO:0035721">
    <property type="term" value="P:intraciliary retrograde transport"/>
    <property type="evidence" value="ECO:0007669"/>
    <property type="project" value="TreeGrafter"/>
</dbReference>
<gene>
    <name evidence="3" type="ORF">ADEAN_000163300</name>
</gene>
<keyword evidence="1" id="KW-0853">WD repeat</keyword>
<dbReference type="GO" id="GO:0061512">
    <property type="term" value="P:protein localization to cilium"/>
    <property type="evidence" value="ECO:0007669"/>
    <property type="project" value="TreeGrafter"/>
</dbReference>
<dbReference type="GO" id="GO:0030991">
    <property type="term" value="C:intraciliary transport particle A"/>
    <property type="evidence" value="ECO:0007669"/>
    <property type="project" value="TreeGrafter"/>
</dbReference>
<keyword evidence="2" id="KW-0677">Repeat</keyword>
<dbReference type="VEuPathDB" id="TriTrypDB:ADEAN_000163300"/>
<name>A0A7G2C3M4_9TRYP</name>
<keyword evidence="4" id="KW-1185">Reference proteome</keyword>
<evidence type="ECO:0000313" key="4">
    <source>
        <dbReference type="Proteomes" id="UP000515908"/>
    </source>
</evidence>
<reference evidence="3 4" key="1">
    <citation type="submission" date="2020-08" db="EMBL/GenBank/DDBJ databases">
        <authorList>
            <person name="Newling K."/>
            <person name="Davey J."/>
            <person name="Forrester S."/>
        </authorList>
    </citation>
    <scope>NUCLEOTIDE SEQUENCE [LARGE SCALE GENOMIC DNA]</scope>
    <source>
        <strain evidence="4">Crithidia deanei Carvalho (ATCC PRA-265)</strain>
    </source>
</reference>
<dbReference type="GO" id="GO:1905515">
    <property type="term" value="P:non-motile cilium assembly"/>
    <property type="evidence" value="ECO:0007669"/>
    <property type="project" value="TreeGrafter"/>
</dbReference>
<accession>A0A7G2C3M4</accession>
<dbReference type="PANTHER" id="PTHR12764:SF4">
    <property type="entry name" value="INTRAFLAGELLAR TRANSPORT PROTEIN 122 HOMOLOG"/>
    <property type="match status" value="1"/>
</dbReference>
<dbReference type="EMBL" id="LR877147">
    <property type="protein sequence ID" value="CAD2214189.1"/>
    <property type="molecule type" value="Genomic_DNA"/>
</dbReference>
<sequence>MDQQLIAMGRTKAASNKTGDPFFSQLQYITRPGKPKDVYQPFVVNAEMLKGFRRDEIFIVKPKFGELKVPNKYYRLMNRDYGITVCEGCQHFFIGDEYEAECMKGNGCPLCRFKPGKQVNRTLKEIMLATEVNMEAED</sequence>
<evidence type="ECO:0000256" key="1">
    <source>
        <dbReference type="ARBA" id="ARBA00022574"/>
    </source>
</evidence>
<dbReference type="AlphaFoldDB" id="A0A7G2C3M4"/>